<dbReference type="EMBL" id="BLXT01006957">
    <property type="protein sequence ID" value="GFO35086.1"/>
    <property type="molecule type" value="Genomic_DNA"/>
</dbReference>
<reference evidence="2 3" key="1">
    <citation type="journal article" date="2021" name="Elife">
        <title>Chloroplast acquisition without the gene transfer in kleptoplastic sea slugs, Plakobranchus ocellatus.</title>
        <authorList>
            <person name="Maeda T."/>
            <person name="Takahashi S."/>
            <person name="Yoshida T."/>
            <person name="Shimamura S."/>
            <person name="Takaki Y."/>
            <person name="Nagai Y."/>
            <person name="Toyoda A."/>
            <person name="Suzuki Y."/>
            <person name="Arimoto A."/>
            <person name="Ishii H."/>
            <person name="Satoh N."/>
            <person name="Nishiyama T."/>
            <person name="Hasebe M."/>
            <person name="Maruyama T."/>
            <person name="Minagawa J."/>
            <person name="Obokata J."/>
            <person name="Shigenobu S."/>
        </authorList>
    </citation>
    <scope>NUCLEOTIDE SEQUENCE [LARGE SCALE GENOMIC DNA]</scope>
</reference>
<evidence type="ECO:0000313" key="3">
    <source>
        <dbReference type="Proteomes" id="UP000735302"/>
    </source>
</evidence>
<feature type="region of interest" description="Disordered" evidence="1">
    <location>
        <begin position="1"/>
        <end position="31"/>
    </location>
</feature>
<gene>
    <name evidence="2" type="ORF">PoB_006159100</name>
</gene>
<sequence>MDRETYLPRETLDKGKRGRRRWGDGLPGKRSELTVSAPSRIRFQAQLMSRANGLRRNVRLALSWGAADDTVPTICLDIRDEPISRHELLPQKAHAP</sequence>
<evidence type="ECO:0000313" key="2">
    <source>
        <dbReference type="EMBL" id="GFO35086.1"/>
    </source>
</evidence>
<evidence type="ECO:0000256" key="1">
    <source>
        <dbReference type="SAM" id="MobiDB-lite"/>
    </source>
</evidence>
<dbReference type="Proteomes" id="UP000735302">
    <property type="component" value="Unassembled WGS sequence"/>
</dbReference>
<proteinExistence type="predicted"/>
<protein>
    <submittedName>
        <fullName evidence="2">Uncharacterized protein</fullName>
    </submittedName>
</protein>
<organism evidence="2 3">
    <name type="scientific">Plakobranchus ocellatus</name>
    <dbReference type="NCBI Taxonomy" id="259542"/>
    <lineage>
        <taxon>Eukaryota</taxon>
        <taxon>Metazoa</taxon>
        <taxon>Spiralia</taxon>
        <taxon>Lophotrochozoa</taxon>
        <taxon>Mollusca</taxon>
        <taxon>Gastropoda</taxon>
        <taxon>Heterobranchia</taxon>
        <taxon>Euthyneura</taxon>
        <taxon>Panpulmonata</taxon>
        <taxon>Sacoglossa</taxon>
        <taxon>Placobranchoidea</taxon>
        <taxon>Plakobranchidae</taxon>
        <taxon>Plakobranchus</taxon>
    </lineage>
</organism>
<dbReference type="AlphaFoldDB" id="A0AAV4CTQ3"/>
<comment type="caution">
    <text evidence="2">The sequence shown here is derived from an EMBL/GenBank/DDBJ whole genome shotgun (WGS) entry which is preliminary data.</text>
</comment>
<accession>A0AAV4CTQ3</accession>
<name>A0AAV4CTQ3_9GAST</name>
<keyword evidence="3" id="KW-1185">Reference proteome</keyword>